<dbReference type="PATRIC" id="fig|1239792.3.peg.1008"/>
<evidence type="ECO:0000313" key="2">
    <source>
        <dbReference type="EMBL" id="EOB21913.1"/>
    </source>
</evidence>
<sequence>MRISKVEYVFADKNFKFEFNSNSEEDNNTYSLILGNNGSGKSTFFEVLLGKFSEEYDQKEPSSVELEEGSLKKIILSTYSPFDRISNKTLRESSRVFFKIKSKKNEKKVEEGTAQKNTEVIYPIHTHDKIVSLACSSYYKCTIKNDRHFDNVEKAVSNLLELDSSNKLFLIESINQAKIRKLFLDANSSYNNDVYRKVHERISYTEQSEQILLKNFWELMYKRNELFEEIYRLFEVEISTEEHEKLVINYLNTEFIPRFADDKIKTEDYYEKMSNNFERFIANANYFDSGHFYSYEDIIERIYYLAEIRKKMFETLGEFKKLEDKGKSYFIYHDLNNYFLKFEQPESFNIFLVLVYLKELYKNIKSNHGKEVKYDDYYKKLLSVNDIEKFYQSNFKEDYKTLMNLDFDILEKTNNFLIDDLVILKSNRYTSISQLSSGEFSIFLRIMEISLYIENDSLILIDEPEIHLNPKWINQYYYILRKCFSNLNCHFIIASQSPLIVGMFSKDQIFYLDANNKGNSVRRVKEETFAGSIDSILKYIFDVDYSDN</sequence>
<accession>R0N9S1</accession>
<dbReference type="SUPFAM" id="SSF52540">
    <property type="entry name" value="P-loop containing nucleoside triphosphate hydrolases"/>
    <property type="match status" value="1"/>
</dbReference>
<dbReference type="Pfam" id="PF13304">
    <property type="entry name" value="AAA_21"/>
    <property type="match status" value="1"/>
</dbReference>
<dbReference type="GO" id="GO:0005524">
    <property type="term" value="F:ATP binding"/>
    <property type="evidence" value="ECO:0007669"/>
    <property type="project" value="InterPro"/>
</dbReference>
<dbReference type="InterPro" id="IPR027417">
    <property type="entry name" value="P-loop_NTPase"/>
</dbReference>
<proteinExistence type="predicted"/>
<gene>
    <name evidence="2" type="ORF">D064_05174</name>
</gene>
<dbReference type="Proteomes" id="UP000013365">
    <property type="component" value="Unassembled WGS sequence"/>
</dbReference>
<dbReference type="GO" id="GO:0016887">
    <property type="term" value="F:ATP hydrolysis activity"/>
    <property type="evidence" value="ECO:0007669"/>
    <property type="project" value="InterPro"/>
</dbReference>
<dbReference type="PANTHER" id="PTHR43581:SF2">
    <property type="entry name" value="EXCINUCLEASE ATPASE SUBUNIT"/>
    <property type="match status" value="1"/>
</dbReference>
<dbReference type="InterPro" id="IPR051396">
    <property type="entry name" value="Bact_Antivir_Def_Nuclease"/>
</dbReference>
<dbReference type="AlphaFoldDB" id="R0N9S1"/>
<dbReference type="PANTHER" id="PTHR43581">
    <property type="entry name" value="ATP/GTP PHOSPHATASE"/>
    <property type="match status" value="1"/>
</dbReference>
<evidence type="ECO:0000259" key="1">
    <source>
        <dbReference type="Pfam" id="PF13304"/>
    </source>
</evidence>
<protein>
    <recommendedName>
        <fullName evidence="1">ATPase AAA-type core domain-containing protein</fullName>
    </recommendedName>
</protein>
<comment type="caution">
    <text evidence="2">The sequence shown here is derived from an EMBL/GenBank/DDBJ whole genome shotgun (WGS) entry which is preliminary data.</text>
</comment>
<dbReference type="EMBL" id="AQTT01000010">
    <property type="protein sequence ID" value="EOB21913.1"/>
    <property type="molecule type" value="Genomic_DNA"/>
</dbReference>
<evidence type="ECO:0000313" key="3">
    <source>
        <dbReference type="Proteomes" id="UP000013365"/>
    </source>
</evidence>
<reference evidence="2 3" key="1">
    <citation type="submission" date="2013-04" db="EMBL/GenBank/DDBJ databases">
        <authorList>
            <person name="Ikryannikova L.N."/>
            <person name="Ilina E.N."/>
            <person name="Kostryukova E.S."/>
            <person name="Semashko T.A."/>
            <person name="Karpova I.Y.U."/>
            <person name="Larin A.K."/>
            <person name="Ischenko D.S."/>
            <person name="Alekseev D.G."/>
            <person name="Klimova E.A."/>
            <person name="Filimonova A.V."/>
            <person name="Savinova T.A."/>
            <person name="Filimonova O.Y.U."/>
            <person name="Dubovickaya V.A."/>
            <person name="Sidorenko S.V."/>
            <person name="Govorun V.M."/>
        </authorList>
    </citation>
    <scope>NUCLEOTIDE SEQUENCE [LARGE SCALE GENOMIC DNA]</scope>
    <source>
        <strain evidence="2 3">11/5</strain>
    </source>
</reference>
<name>R0N9S1_STRMT</name>
<dbReference type="InterPro" id="IPR003959">
    <property type="entry name" value="ATPase_AAA_core"/>
</dbReference>
<organism evidence="2 3">
    <name type="scientific">Streptococcus mitis 11/5</name>
    <dbReference type="NCBI Taxonomy" id="1239792"/>
    <lineage>
        <taxon>Bacteria</taxon>
        <taxon>Bacillati</taxon>
        <taxon>Bacillota</taxon>
        <taxon>Bacilli</taxon>
        <taxon>Lactobacillales</taxon>
        <taxon>Streptococcaceae</taxon>
        <taxon>Streptococcus</taxon>
        <taxon>Streptococcus mitis group</taxon>
    </lineage>
</organism>
<dbReference type="Gene3D" id="3.40.50.300">
    <property type="entry name" value="P-loop containing nucleotide triphosphate hydrolases"/>
    <property type="match status" value="1"/>
</dbReference>
<feature type="domain" description="ATPase AAA-type core" evidence="1">
    <location>
        <begin position="402"/>
        <end position="501"/>
    </location>
</feature>